<dbReference type="EMBL" id="PDES01000048">
    <property type="protein sequence ID" value="RRQ76898.1"/>
    <property type="molecule type" value="Genomic_DNA"/>
</dbReference>
<accession>A0A3R8Q4E2</accession>
<dbReference type="PANTHER" id="PTHR45527">
    <property type="entry name" value="NONRIBOSOMAL PEPTIDE SYNTHETASE"/>
    <property type="match status" value="1"/>
</dbReference>
<dbReference type="Gene3D" id="3.30.559.30">
    <property type="entry name" value="Nonribosomal peptide synthetase, condensation domain"/>
    <property type="match status" value="1"/>
</dbReference>
<dbReference type="SUPFAM" id="SSF56801">
    <property type="entry name" value="Acetyl-CoA synthetase-like"/>
    <property type="match status" value="1"/>
</dbReference>
<feature type="non-terminal residue" evidence="3">
    <location>
        <position position="1"/>
    </location>
</feature>
<dbReference type="AlphaFoldDB" id="A0A3R8Q4E2"/>
<comment type="caution">
    <text evidence="3">The sequence shown here is derived from an EMBL/GenBank/DDBJ whole genome shotgun (WGS) entry which is preliminary data.</text>
</comment>
<dbReference type="Pfam" id="PF00668">
    <property type="entry name" value="Condensation"/>
    <property type="match status" value="1"/>
</dbReference>
<dbReference type="InterPro" id="IPR023213">
    <property type="entry name" value="CAT-like_dom_sf"/>
</dbReference>
<dbReference type="Gene3D" id="3.40.50.980">
    <property type="match status" value="2"/>
</dbReference>
<dbReference type="Gene3D" id="3.30.559.10">
    <property type="entry name" value="Chloramphenicol acetyltransferase-like domain"/>
    <property type="match status" value="1"/>
</dbReference>
<name>A0A3R8Q4E2_9ACTN</name>
<dbReference type="GO" id="GO:0031177">
    <property type="term" value="F:phosphopantetheine binding"/>
    <property type="evidence" value="ECO:0007669"/>
    <property type="project" value="TreeGrafter"/>
</dbReference>
<feature type="domain" description="Condensation" evidence="2">
    <location>
        <begin position="5"/>
        <end position="291"/>
    </location>
</feature>
<dbReference type="GO" id="GO:0008610">
    <property type="term" value="P:lipid biosynthetic process"/>
    <property type="evidence" value="ECO:0007669"/>
    <property type="project" value="UniProtKB-ARBA"/>
</dbReference>
<dbReference type="InterPro" id="IPR000873">
    <property type="entry name" value="AMP-dep_synth/lig_dom"/>
</dbReference>
<feature type="non-terminal residue" evidence="3">
    <location>
        <position position="499"/>
    </location>
</feature>
<dbReference type="PROSITE" id="PS00455">
    <property type="entry name" value="AMP_BINDING"/>
    <property type="match status" value="1"/>
</dbReference>
<gene>
    <name evidence="3" type="ORF">CQW44_37750</name>
</gene>
<dbReference type="FunFam" id="3.40.50.980:FF:000001">
    <property type="entry name" value="Non-ribosomal peptide synthetase"/>
    <property type="match status" value="1"/>
</dbReference>
<evidence type="ECO:0000259" key="2">
    <source>
        <dbReference type="Pfam" id="PF00668"/>
    </source>
</evidence>
<dbReference type="InterPro" id="IPR020845">
    <property type="entry name" value="AMP-binding_CS"/>
</dbReference>
<sequence>GWEPLPVQYADYTLWQRELLGDEDDSESVGASQVEFWRRELAEIPQELALPFDRPRPAVASHAGDVVELAFDARMHRRVLSLARESGASAFMVMQAAVAALLSRLGAGEDIPIGSPVAGRLDEALDDLVGFFVNTLVLRTDVSGDPSFAELVERVREADLRAFGAQDVPFERLVEVLNPVRSMGRHPLFQVALAIQNAPVSELVMPGLEAEAGPGGTGAAKFDLSFNLAESFTGSGEPAGISGGIEFATDVFDRATIERMAGWLTRLLEGALADPRRPVSRAHFLDAGEQRLVLEEWNDTSAAVADGTLPVLFEAQVARTPDAVAVVCDGVELSYREVNERANRLARLLIGQGAGPERFVAVAMPRSAELVIVLLAVLKSGAAYVPIDPAYPADRIAYILDDADPMAVITVGNSGVELPAGTSRILLDEPGTVARLAAMGAENLTDAERLGSLGGDVPAYVIFTSGSTGRPKGVVVEHRSVVNLLAWADRRFEFGQLAR</sequence>
<dbReference type="InterPro" id="IPR001242">
    <property type="entry name" value="Condensation_dom"/>
</dbReference>
<dbReference type="GO" id="GO:0047527">
    <property type="term" value="F:2,3-dihydroxybenzoate-serine ligase activity"/>
    <property type="evidence" value="ECO:0007669"/>
    <property type="project" value="TreeGrafter"/>
</dbReference>
<dbReference type="GO" id="GO:0009239">
    <property type="term" value="P:enterobactin biosynthetic process"/>
    <property type="evidence" value="ECO:0007669"/>
    <property type="project" value="TreeGrafter"/>
</dbReference>
<reference evidence="3 4" key="1">
    <citation type="submission" date="2017-10" db="EMBL/GenBank/DDBJ databases">
        <title>Draft genome of actinobacteria isolated from guarana (Paullinia cupana (Mart.) Ducke.</title>
        <authorList>
            <person name="Siqueira K.A."/>
            <person name="Liotti R.G."/>
            <person name="Mendes T.A."/>
            <person name="Soares M.A."/>
        </authorList>
    </citation>
    <scope>NUCLEOTIDE SEQUENCE [LARGE SCALE GENOMIC DNA]</scope>
    <source>
        <strain evidence="3 4">199</strain>
    </source>
</reference>
<evidence type="ECO:0000259" key="1">
    <source>
        <dbReference type="Pfam" id="PF00501"/>
    </source>
</evidence>
<keyword evidence="4" id="KW-1185">Reference proteome</keyword>
<dbReference type="GO" id="GO:0009366">
    <property type="term" value="C:enterobactin synthetase complex"/>
    <property type="evidence" value="ECO:0007669"/>
    <property type="project" value="TreeGrafter"/>
</dbReference>
<evidence type="ECO:0000313" key="3">
    <source>
        <dbReference type="EMBL" id="RRQ76898.1"/>
    </source>
</evidence>
<dbReference type="GO" id="GO:0043041">
    <property type="term" value="P:amino acid activation for nonribosomal peptide biosynthetic process"/>
    <property type="evidence" value="ECO:0007669"/>
    <property type="project" value="TreeGrafter"/>
</dbReference>
<dbReference type="GO" id="GO:0005829">
    <property type="term" value="C:cytosol"/>
    <property type="evidence" value="ECO:0007669"/>
    <property type="project" value="TreeGrafter"/>
</dbReference>
<dbReference type="PANTHER" id="PTHR45527:SF1">
    <property type="entry name" value="FATTY ACID SYNTHASE"/>
    <property type="match status" value="1"/>
</dbReference>
<evidence type="ECO:0000313" key="4">
    <source>
        <dbReference type="Proteomes" id="UP000276379"/>
    </source>
</evidence>
<proteinExistence type="predicted"/>
<dbReference type="Pfam" id="PF00501">
    <property type="entry name" value="AMP-binding"/>
    <property type="match status" value="1"/>
</dbReference>
<dbReference type="Proteomes" id="UP000276379">
    <property type="component" value="Unassembled WGS sequence"/>
</dbReference>
<organism evidence="3 4">
    <name type="scientific">Streptomyces griseofuscus</name>
    <dbReference type="NCBI Taxonomy" id="146922"/>
    <lineage>
        <taxon>Bacteria</taxon>
        <taxon>Bacillati</taxon>
        <taxon>Actinomycetota</taxon>
        <taxon>Actinomycetes</taxon>
        <taxon>Kitasatosporales</taxon>
        <taxon>Streptomycetaceae</taxon>
        <taxon>Streptomyces</taxon>
    </lineage>
</organism>
<protein>
    <submittedName>
        <fullName evidence="3">Non-ribosomal peptide synthetase</fullName>
    </submittedName>
</protein>
<dbReference type="CDD" id="cd19540">
    <property type="entry name" value="LCL_NRPS-like"/>
    <property type="match status" value="1"/>
</dbReference>
<feature type="domain" description="AMP-dependent synthetase/ligase" evidence="1">
    <location>
        <begin position="313"/>
        <end position="488"/>
    </location>
</feature>
<dbReference type="SUPFAM" id="SSF52777">
    <property type="entry name" value="CoA-dependent acyltransferases"/>
    <property type="match status" value="1"/>
</dbReference>